<dbReference type="Pfam" id="PF03937">
    <property type="entry name" value="Sdh5"/>
    <property type="match status" value="1"/>
</dbReference>
<dbReference type="GeneID" id="58193607"/>
<evidence type="ECO:0000313" key="6">
    <source>
        <dbReference type="EMBL" id="KXZ68340.1"/>
    </source>
</evidence>
<dbReference type="PATRIC" id="fig|52133.19.peg.3115"/>
<proteinExistence type="inferred from homology"/>
<dbReference type="InterPro" id="IPR050531">
    <property type="entry name" value="SdhE_FAD_assembly_factor"/>
</dbReference>
<dbReference type="RefSeq" id="WP_004877603.1">
    <property type="nucleotide sequence ID" value="NZ_BCLZ01000003.1"/>
</dbReference>
<dbReference type="EMBL" id="JRHX01000092">
    <property type="protein sequence ID" value="KXZ68340.1"/>
    <property type="molecule type" value="Genomic_DNA"/>
</dbReference>
<comment type="subcellular location">
    <subcellularLocation>
        <location evidence="1">Cytoplasm</location>
    </subcellularLocation>
</comment>
<dbReference type="GO" id="GO:0005737">
    <property type="term" value="C:cytoplasm"/>
    <property type="evidence" value="ECO:0007669"/>
    <property type="project" value="UniProtKB-SubCell"/>
</dbReference>
<dbReference type="Proteomes" id="UP000075544">
    <property type="component" value="Unassembled WGS sequence"/>
</dbReference>
<evidence type="ECO:0000256" key="4">
    <source>
        <dbReference type="ARBA" id="ARBA00022490"/>
    </source>
</evidence>
<sequence length="85" mass="10061">MSDEMTLEERKVIYRARRGLKEIDVYFDPYVKNCYLSAEPAEKALFAELVDQEDPDLLDWFMEVGEPPRTELKEFILKLKHNVHG</sequence>
<dbReference type="AlphaFoldDB" id="A0A150HP92"/>
<gene>
    <name evidence="6" type="primary">cptB</name>
    <name evidence="6" type="ORF">AVENLUH13518_03065</name>
</gene>
<evidence type="ECO:0000256" key="1">
    <source>
        <dbReference type="ARBA" id="ARBA00004496"/>
    </source>
</evidence>
<comment type="caution">
    <text evidence="6">The sequence shown here is derived from an EMBL/GenBank/DDBJ whole genome shotgun (WGS) entry which is preliminary data.</text>
</comment>
<keyword evidence="5" id="KW-0143">Chaperone</keyword>
<evidence type="ECO:0000256" key="3">
    <source>
        <dbReference type="ARBA" id="ARBA00019418"/>
    </source>
</evidence>
<evidence type="ECO:0000256" key="2">
    <source>
        <dbReference type="ARBA" id="ARBA00008571"/>
    </source>
</evidence>
<organism evidence="6 7">
    <name type="scientific">Acinetobacter venetianus</name>
    <dbReference type="NCBI Taxonomy" id="52133"/>
    <lineage>
        <taxon>Bacteria</taxon>
        <taxon>Pseudomonadati</taxon>
        <taxon>Pseudomonadota</taxon>
        <taxon>Gammaproteobacteria</taxon>
        <taxon>Moraxellales</taxon>
        <taxon>Moraxellaceae</taxon>
        <taxon>Acinetobacter</taxon>
    </lineage>
</organism>
<protein>
    <recommendedName>
        <fullName evidence="3">FAD assembly factor SdhE</fullName>
    </recommendedName>
</protein>
<evidence type="ECO:0000256" key="5">
    <source>
        <dbReference type="ARBA" id="ARBA00023186"/>
    </source>
</evidence>
<dbReference type="PANTHER" id="PTHR39585">
    <property type="entry name" value="FAD ASSEMBLY FACTOR SDHE"/>
    <property type="match status" value="1"/>
</dbReference>
<evidence type="ECO:0000313" key="7">
    <source>
        <dbReference type="Proteomes" id="UP000075544"/>
    </source>
</evidence>
<accession>A0A150HP92</accession>
<keyword evidence="4" id="KW-0963">Cytoplasm</keyword>
<dbReference type="SUPFAM" id="SSF109910">
    <property type="entry name" value="YgfY-like"/>
    <property type="match status" value="1"/>
</dbReference>
<reference evidence="6 7" key="1">
    <citation type="journal article" date="2016" name="Sci. Rep.">
        <title>Genomic and phenotypic characterization of the species Acinetobacter venetianus.</title>
        <authorList>
            <person name="Fondi M."/>
            <person name="Maida I."/>
            <person name="Perrin E."/>
            <person name="Orlandini V."/>
            <person name="La Torre L."/>
            <person name="Bosi E."/>
            <person name="Negroni A."/>
            <person name="Zanaroli G."/>
            <person name="Fava F."/>
            <person name="Decorosi F."/>
            <person name="Giovannetti L."/>
            <person name="Viti C."/>
            <person name="Vaneechoutte M."/>
            <person name="Dijkshoorn L."/>
            <person name="Fani R."/>
        </authorList>
    </citation>
    <scope>NUCLEOTIDE SEQUENCE [LARGE SCALE GENOMIC DNA]</scope>
    <source>
        <strain evidence="6 7">LUH13518</strain>
    </source>
</reference>
<comment type="similarity">
    <text evidence="2">Belongs to the SdhE FAD assembly factor family.</text>
</comment>
<dbReference type="GO" id="GO:0006105">
    <property type="term" value="P:succinate metabolic process"/>
    <property type="evidence" value="ECO:0007669"/>
    <property type="project" value="TreeGrafter"/>
</dbReference>
<dbReference type="Gene3D" id="1.10.150.250">
    <property type="entry name" value="Flavinator of succinate dehydrogenase"/>
    <property type="match status" value="1"/>
</dbReference>
<dbReference type="InterPro" id="IPR036714">
    <property type="entry name" value="SDH_sf"/>
</dbReference>
<dbReference type="PANTHER" id="PTHR39585:SF1">
    <property type="entry name" value="FAD ASSEMBLY FACTOR SDHE"/>
    <property type="match status" value="1"/>
</dbReference>
<name>A0A150HP92_9GAMM</name>
<dbReference type="InterPro" id="IPR005631">
    <property type="entry name" value="SDH"/>
</dbReference>